<dbReference type="InterPro" id="IPR051544">
    <property type="entry name" value="TPS_OM_transporter"/>
</dbReference>
<sequence>MGNHTMRIIYQSRFLFIGFICAQASYADHHFSANLDAQQQQRQQQAEKEREIQRRTDNTIHLAKPTAEKWTLPQAEQPCFPITQIEINDYINTPSSDKAHLPSQFQWAYHQAKDSLALTLPHCFGTQGLNSLMRQMQNNIIEKGYITTRVVITEQDLNDGKLVLTVIPGRLRHVLFEDQSAVKKLTPLTAWTALVPQQGDILNLRDIEQSLENLKRLPTADAKLELLPVQENDALPGESDLWVQYAQRFPFRLALGLDDAGSTATGRLQGSATLSLDNLFTANDLFYAGFTHTMKRPSWLGSDEKGPRRSQNVHFSYSVPFRYWQLSASHNVNQYHQQVAAAYGAKVRYSGRSETSKISLSRVLFRHMQHKTQLAFSLWGRQSSNAINKAEIDIQRKRTAGWEVGLTHRFNWNHSTLAFNANFKRGTGAYHAKRHPEERFNEGSSRMKILTTEIELTHPFQWATQSFHFNSLWRAQWNRTPLVMQDRFSIGGRYTVRGTDGELTLSGERGWVWRNELAWHIAQSGQQLYLTLDKGVVRGRSTDELLGRSMVGSGIGLRGGWKAFSYDVFAGKALHVPQGFQHKSKVLGFNLSLAF</sequence>
<organism evidence="7 8">
    <name type="scientific">Aggregatibacter segnis</name>
    <dbReference type="NCBI Taxonomy" id="739"/>
    <lineage>
        <taxon>Bacteria</taxon>
        <taxon>Pseudomonadati</taxon>
        <taxon>Pseudomonadota</taxon>
        <taxon>Gammaproteobacteria</taxon>
        <taxon>Pasteurellales</taxon>
        <taxon>Pasteurellaceae</taxon>
        <taxon>Aggregatibacter</taxon>
    </lineage>
</organism>
<feature type="domain" description="Haemolysin activator HlyB C-terminal" evidence="4">
    <location>
        <begin position="237"/>
        <end position="559"/>
    </location>
</feature>
<dbReference type="Pfam" id="PF08479">
    <property type="entry name" value="POTRA_2"/>
    <property type="match status" value="1"/>
</dbReference>
<dbReference type="Pfam" id="PF03865">
    <property type="entry name" value="ShlB"/>
    <property type="match status" value="1"/>
</dbReference>
<evidence type="ECO:0000313" key="7">
    <source>
        <dbReference type="EMBL" id="RDE69993.1"/>
    </source>
</evidence>
<dbReference type="InterPro" id="IPR027282">
    <property type="entry name" value="TPS"/>
</dbReference>
<keyword evidence="1" id="KW-1134">Transmembrane beta strand</keyword>
<keyword evidence="2" id="KW-0812">Transmembrane</keyword>
<name>A0A8B2U5E5_9PAST</name>
<dbReference type="GO" id="GO:0008320">
    <property type="term" value="F:protein transmembrane transporter activity"/>
    <property type="evidence" value="ECO:0007669"/>
    <property type="project" value="TreeGrafter"/>
</dbReference>
<dbReference type="InterPro" id="IPR035251">
    <property type="entry name" value="ShlB_POTRA"/>
</dbReference>
<dbReference type="GO" id="GO:0046819">
    <property type="term" value="P:protein secretion by the type V secretion system"/>
    <property type="evidence" value="ECO:0007669"/>
    <property type="project" value="TreeGrafter"/>
</dbReference>
<gene>
    <name evidence="7" type="ORF">DPV83_08720</name>
</gene>
<dbReference type="Gene3D" id="2.40.160.50">
    <property type="entry name" value="membrane protein fhac: a member of the omp85/tpsb transporter family"/>
    <property type="match status" value="1"/>
</dbReference>
<dbReference type="EMBL" id="QEPM01000007">
    <property type="protein sequence ID" value="RDE69993.1"/>
    <property type="molecule type" value="Genomic_DNA"/>
</dbReference>
<evidence type="ECO:0000313" key="8">
    <source>
        <dbReference type="Proteomes" id="UP000253998"/>
    </source>
</evidence>
<dbReference type="InterPro" id="IPR005565">
    <property type="entry name" value="Hemolysn_activator_HlyB_C"/>
</dbReference>
<keyword evidence="3" id="KW-0998">Cell outer membrane</keyword>
<dbReference type="Gene3D" id="3.10.20.310">
    <property type="entry name" value="membrane protein fhac"/>
    <property type="match status" value="1"/>
</dbReference>
<evidence type="ECO:0000256" key="2">
    <source>
        <dbReference type="ARBA" id="ARBA00022692"/>
    </source>
</evidence>
<evidence type="ECO:0000256" key="3">
    <source>
        <dbReference type="ARBA" id="ARBA00023237"/>
    </source>
</evidence>
<dbReference type="AlphaFoldDB" id="A0A8B2U5E5"/>
<dbReference type="Pfam" id="PF17287">
    <property type="entry name" value="POTRA_3"/>
    <property type="match status" value="1"/>
</dbReference>
<evidence type="ECO:0000259" key="5">
    <source>
        <dbReference type="Pfam" id="PF08479"/>
    </source>
</evidence>
<dbReference type="PANTHER" id="PTHR34597">
    <property type="entry name" value="SLR1661 PROTEIN"/>
    <property type="match status" value="1"/>
</dbReference>
<dbReference type="InterPro" id="IPR013686">
    <property type="entry name" value="Polypept-transport_assoc_ShlB"/>
</dbReference>
<comment type="caution">
    <text evidence="7">The sequence shown here is derived from an EMBL/GenBank/DDBJ whole genome shotgun (WGS) entry which is preliminary data.</text>
</comment>
<protein>
    <submittedName>
        <fullName evidence="7">ShlB/FhaC/HecB family hemolysin secretion/activation protein</fullName>
    </submittedName>
</protein>
<dbReference type="PIRSF" id="PIRSF029745">
    <property type="entry name" value="FhaC"/>
    <property type="match status" value="1"/>
</dbReference>
<feature type="domain" description="ShlB POTRA" evidence="6">
    <location>
        <begin position="171"/>
        <end position="228"/>
    </location>
</feature>
<dbReference type="PANTHER" id="PTHR34597:SF3">
    <property type="entry name" value="OUTER MEMBRANE TRANSPORTER CDIB"/>
    <property type="match status" value="1"/>
</dbReference>
<keyword evidence="1" id="KW-0472">Membrane</keyword>
<evidence type="ECO:0000259" key="6">
    <source>
        <dbReference type="Pfam" id="PF17287"/>
    </source>
</evidence>
<proteinExistence type="predicted"/>
<feature type="domain" description="Polypeptide-transport-associated ShlB-type" evidence="5">
    <location>
        <begin position="120"/>
        <end position="169"/>
    </location>
</feature>
<dbReference type="GO" id="GO:0098046">
    <property type="term" value="C:type V protein secretion system complex"/>
    <property type="evidence" value="ECO:0007669"/>
    <property type="project" value="TreeGrafter"/>
</dbReference>
<accession>A0A8B2U5E5</accession>
<dbReference type="Proteomes" id="UP000253998">
    <property type="component" value="Unassembled WGS sequence"/>
</dbReference>
<evidence type="ECO:0000256" key="1">
    <source>
        <dbReference type="ARBA" id="ARBA00022452"/>
    </source>
</evidence>
<reference evidence="7 8" key="1">
    <citation type="submission" date="2018-05" db="EMBL/GenBank/DDBJ databases">
        <title>Draft Genome Sequences for a Diverse set of 7 Haemophilus Species.</title>
        <authorList>
            <person name="Nichols M."/>
            <person name="Topaz N."/>
            <person name="Wang X."/>
            <person name="Wang X."/>
            <person name="Boxrud D."/>
        </authorList>
    </citation>
    <scope>NUCLEOTIDE SEQUENCE [LARGE SCALE GENOMIC DNA]</scope>
    <source>
        <strain evidence="7 8">C2001002503</strain>
    </source>
</reference>
<evidence type="ECO:0000259" key="4">
    <source>
        <dbReference type="Pfam" id="PF03865"/>
    </source>
</evidence>